<feature type="chain" id="PRO_5001482301" description="Lipoprotein" evidence="1">
    <location>
        <begin position="23"/>
        <end position="268"/>
    </location>
</feature>
<dbReference type="Proteomes" id="UP000022082">
    <property type="component" value="Unassembled WGS sequence"/>
</dbReference>
<dbReference type="RefSeq" id="WP_005654501.1">
    <property type="nucleotide sequence ID" value="NZ_JGDJ01000153.1"/>
</dbReference>
<name>A0A015YCP9_BACFG</name>
<dbReference type="PATRIC" id="fig|1339327.3.peg.1701"/>
<reference evidence="2 3" key="1">
    <citation type="submission" date="2014-02" db="EMBL/GenBank/DDBJ databases">
        <authorList>
            <person name="Sears C."/>
            <person name="Carroll K."/>
            <person name="Sack B.R."/>
            <person name="Qadri F."/>
            <person name="Myers L.L."/>
            <person name="Chung G.-T."/>
            <person name="Escheverria P."/>
            <person name="Fraser C.M."/>
            <person name="Sadzewicz L."/>
            <person name="Shefchek K.A."/>
            <person name="Tallon L."/>
            <person name="Das S.P."/>
            <person name="Daugherty S."/>
            <person name="Mongodin E.F."/>
        </authorList>
    </citation>
    <scope>NUCLEOTIDE SEQUENCE [LARGE SCALE GENOMIC DNA]</scope>
    <source>
        <strain evidence="2 3">S36L11</strain>
    </source>
</reference>
<feature type="signal peptide" evidence="1">
    <location>
        <begin position="1"/>
        <end position="22"/>
    </location>
</feature>
<evidence type="ECO:0008006" key="4">
    <source>
        <dbReference type="Google" id="ProtNLM"/>
    </source>
</evidence>
<evidence type="ECO:0000256" key="1">
    <source>
        <dbReference type="SAM" id="SignalP"/>
    </source>
</evidence>
<proteinExistence type="predicted"/>
<comment type="caution">
    <text evidence="2">The sequence shown here is derived from an EMBL/GenBank/DDBJ whole genome shotgun (WGS) entry which is preliminary data.</text>
</comment>
<evidence type="ECO:0000313" key="3">
    <source>
        <dbReference type="Proteomes" id="UP000022082"/>
    </source>
</evidence>
<evidence type="ECO:0000313" key="2">
    <source>
        <dbReference type="EMBL" id="EXZ29717.1"/>
    </source>
</evidence>
<accession>A0A015YCP9</accession>
<dbReference type="GeneID" id="31796971"/>
<organism evidence="2 3">
    <name type="scientific">Bacteroides fragilis str. S36L11</name>
    <dbReference type="NCBI Taxonomy" id="1339327"/>
    <lineage>
        <taxon>Bacteria</taxon>
        <taxon>Pseudomonadati</taxon>
        <taxon>Bacteroidota</taxon>
        <taxon>Bacteroidia</taxon>
        <taxon>Bacteroidales</taxon>
        <taxon>Bacteroidaceae</taxon>
        <taxon>Bacteroides</taxon>
    </lineage>
</organism>
<gene>
    <name evidence="2" type="ORF">M136_1045</name>
</gene>
<dbReference type="AlphaFoldDB" id="A0A015YCP9"/>
<sequence>MKKFCYSIIGLFVIVLVSSCSNGSKVLQSPEDAVRERYGLPWQTEEEYEAACKSNRKFQGLTPFTELQEWSKYYYEEDAVFEEKVKQYDMINNTLQKLAFGVMYNKGNDENAMKKLLIESGYGDNEEQCKALIEGLKKDGFLMKELNEMRLAHRKRIMAEITPLCESLNDEGIAFQAENREGIENNVIKEAYVTAKPKDYEIQPGQCPFNFYIKASMLKDVYVSSCSIYNKTFLMHEDGEDFISGIIGFEDLRLFPFITGKLVTFRYF</sequence>
<keyword evidence="1" id="KW-0732">Signal</keyword>
<dbReference type="PROSITE" id="PS51257">
    <property type="entry name" value="PROKAR_LIPOPROTEIN"/>
    <property type="match status" value="1"/>
</dbReference>
<protein>
    <recommendedName>
        <fullName evidence="4">Lipoprotein</fullName>
    </recommendedName>
</protein>
<dbReference type="EMBL" id="JGDJ01000153">
    <property type="protein sequence ID" value="EXZ29717.1"/>
    <property type="molecule type" value="Genomic_DNA"/>
</dbReference>